<evidence type="ECO:0000259" key="2">
    <source>
        <dbReference type="PROSITE" id="PS51736"/>
    </source>
</evidence>
<dbReference type="CDD" id="cd00338">
    <property type="entry name" value="Ser_Recombinase"/>
    <property type="match status" value="1"/>
</dbReference>
<dbReference type="InterPro" id="IPR006119">
    <property type="entry name" value="Resolv_N"/>
</dbReference>
<dbReference type="EMBL" id="SMRU01000009">
    <property type="protein sequence ID" value="TDF96873.1"/>
    <property type="molecule type" value="Genomic_DNA"/>
</dbReference>
<dbReference type="RefSeq" id="WP_133203922.1">
    <property type="nucleotide sequence ID" value="NZ_SMRU01000009.1"/>
</dbReference>
<organism evidence="3 4">
    <name type="scientific">Arthrobacter terricola</name>
    <dbReference type="NCBI Taxonomy" id="2547396"/>
    <lineage>
        <taxon>Bacteria</taxon>
        <taxon>Bacillati</taxon>
        <taxon>Actinomycetota</taxon>
        <taxon>Actinomycetes</taxon>
        <taxon>Micrococcales</taxon>
        <taxon>Micrococcaceae</taxon>
        <taxon>Arthrobacter</taxon>
    </lineage>
</organism>
<feature type="compositionally biased region" description="Basic and acidic residues" evidence="1">
    <location>
        <begin position="163"/>
        <end position="189"/>
    </location>
</feature>
<dbReference type="Gene3D" id="3.40.50.1390">
    <property type="entry name" value="Resolvase, N-terminal catalytic domain"/>
    <property type="match status" value="1"/>
</dbReference>
<dbReference type="InterPro" id="IPR036162">
    <property type="entry name" value="Resolvase-like_N_sf"/>
</dbReference>
<keyword evidence="4" id="KW-1185">Reference proteome</keyword>
<dbReference type="SUPFAM" id="SSF53041">
    <property type="entry name" value="Resolvase-like"/>
    <property type="match status" value="1"/>
</dbReference>
<evidence type="ECO:0000256" key="1">
    <source>
        <dbReference type="SAM" id="MobiDB-lite"/>
    </source>
</evidence>
<dbReference type="PROSITE" id="PS51736">
    <property type="entry name" value="RECOMBINASES_3"/>
    <property type="match status" value="1"/>
</dbReference>
<dbReference type="Proteomes" id="UP000295511">
    <property type="component" value="Unassembled WGS sequence"/>
</dbReference>
<reference evidence="3 4" key="1">
    <citation type="submission" date="2019-03" db="EMBL/GenBank/DDBJ databases">
        <title>Whole genome sequence of Arthrobacter sp JH1-1.</title>
        <authorList>
            <person name="Trinh H.N."/>
        </authorList>
    </citation>
    <scope>NUCLEOTIDE SEQUENCE [LARGE SCALE GENOMIC DNA]</scope>
    <source>
        <strain evidence="3 4">JH1-1</strain>
    </source>
</reference>
<dbReference type="GO" id="GO:0003677">
    <property type="term" value="F:DNA binding"/>
    <property type="evidence" value="ECO:0007669"/>
    <property type="project" value="InterPro"/>
</dbReference>
<dbReference type="Pfam" id="PF00239">
    <property type="entry name" value="Resolvase"/>
    <property type="match status" value="1"/>
</dbReference>
<sequence>MTKCAIWVRVSTEEQNTENQLLMLRQWAARRGLEIVVEHLVEDSAYSTARGKGQAFDTARKALLHGAHLGHYSVVLVWALDRLSRRGMEDTLSVLRQLGECDTEIWSHEEAWLKTGDPAMRELLVGLAAWMAKQESLRRSERTKAGIERRRKAGLPVGGRKPGAKDRKPGQRPREGYVAEQERRRAEKL</sequence>
<dbReference type="GO" id="GO:0000150">
    <property type="term" value="F:DNA strand exchange activity"/>
    <property type="evidence" value="ECO:0007669"/>
    <property type="project" value="InterPro"/>
</dbReference>
<evidence type="ECO:0000313" key="3">
    <source>
        <dbReference type="EMBL" id="TDF96873.1"/>
    </source>
</evidence>
<feature type="region of interest" description="Disordered" evidence="1">
    <location>
        <begin position="140"/>
        <end position="189"/>
    </location>
</feature>
<gene>
    <name evidence="3" type="ORF">E1809_09120</name>
</gene>
<protein>
    <submittedName>
        <fullName evidence="3">Recombinase family protein</fullName>
    </submittedName>
</protein>
<proteinExistence type="predicted"/>
<evidence type="ECO:0000313" key="4">
    <source>
        <dbReference type="Proteomes" id="UP000295511"/>
    </source>
</evidence>
<name>A0A4R5KMM1_9MICC</name>
<accession>A0A4R5KMM1</accession>
<comment type="caution">
    <text evidence="3">The sequence shown here is derived from an EMBL/GenBank/DDBJ whole genome shotgun (WGS) entry which is preliminary data.</text>
</comment>
<dbReference type="SMART" id="SM00857">
    <property type="entry name" value="Resolvase"/>
    <property type="match status" value="1"/>
</dbReference>
<dbReference type="InterPro" id="IPR050639">
    <property type="entry name" value="SSR_resolvase"/>
</dbReference>
<dbReference type="AlphaFoldDB" id="A0A4R5KMM1"/>
<dbReference type="PANTHER" id="PTHR30461:SF23">
    <property type="entry name" value="DNA RECOMBINASE-RELATED"/>
    <property type="match status" value="1"/>
</dbReference>
<feature type="domain" description="Resolvase/invertase-type recombinase catalytic" evidence="2">
    <location>
        <begin position="3"/>
        <end position="154"/>
    </location>
</feature>
<dbReference type="OrthoDB" id="3621759at2"/>
<dbReference type="PANTHER" id="PTHR30461">
    <property type="entry name" value="DNA-INVERTASE FROM LAMBDOID PROPHAGE"/>
    <property type="match status" value="1"/>
</dbReference>